<protein>
    <submittedName>
        <fullName evidence="2">VOC family protein</fullName>
    </submittedName>
</protein>
<sequence length="147" mass="16638">MAILGWAHVTLTVTDHDRSVGWYEQVLGFEPTATQHRPSWVRTLCMHRDGSAILVLQQHLPGAVERFDERRPGLDHLALGVATRTELEEWQERLAELEEWQERLAELGVDYSPIADAGRGGLALSFRDPDGIALELFHRPQNAYEGD</sequence>
<dbReference type="Pfam" id="PF00903">
    <property type="entry name" value="Glyoxalase"/>
    <property type="match status" value="1"/>
</dbReference>
<dbReference type="EMBL" id="JAGEPF010000001">
    <property type="protein sequence ID" value="MBO2455967.1"/>
    <property type="molecule type" value="Genomic_DNA"/>
</dbReference>
<evidence type="ECO:0000313" key="2">
    <source>
        <dbReference type="EMBL" id="MBO2455967.1"/>
    </source>
</evidence>
<evidence type="ECO:0000313" key="3">
    <source>
        <dbReference type="Proteomes" id="UP000680206"/>
    </source>
</evidence>
<proteinExistence type="predicted"/>
<dbReference type="SUPFAM" id="SSF54593">
    <property type="entry name" value="Glyoxalase/Bleomycin resistance protein/Dihydroxybiphenyl dioxygenase"/>
    <property type="match status" value="1"/>
</dbReference>
<keyword evidence="3" id="KW-1185">Reference proteome</keyword>
<evidence type="ECO:0000259" key="1">
    <source>
        <dbReference type="PROSITE" id="PS51819"/>
    </source>
</evidence>
<dbReference type="PANTHER" id="PTHR21366">
    <property type="entry name" value="GLYOXALASE FAMILY PROTEIN"/>
    <property type="match status" value="1"/>
</dbReference>
<dbReference type="InterPro" id="IPR037523">
    <property type="entry name" value="VOC_core"/>
</dbReference>
<dbReference type="InterPro" id="IPR050383">
    <property type="entry name" value="GlyoxalaseI/FosfomycinResist"/>
</dbReference>
<organism evidence="2 3">
    <name type="scientific">Actinomadura violacea</name>
    <dbReference type="NCBI Taxonomy" id="2819934"/>
    <lineage>
        <taxon>Bacteria</taxon>
        <taxon>Bacillati</taxon>
        <taxon>Actinomycetota</taxon>
        <taxon>Actinomycetes</taxon>
        <taxon>Streptosporangiales</taxon>
        <taxon>Thermomonosporaceae</taxon>
        <taxon>Actinomadura</taxon>
    </lineage>
</organism>
<dbReference type="InterPro" id="IPR029068">
    <property type="entry name" value="Glyas_Bleomycin-R_OHBP_Dase"/>
</dbReference>
<feature type="domain" description="VOC" evidence="1">
    <location>
        <begin position="5"/>
        <end position="139"/>
    </location>
</feature>
<dbReference type="Gene3D" id="3.10.180.10">
    <property type="entry name" value="2,3-Dihydroxybiphenyl 1,2-Dioxygenase, domain 1"/>
    <property type="match status" value="2"/>
</dbReference>
<name>A0ABS3RGW0_9ACTN</name>
<dbReference type="PROSITE" id="PS51819">
    <property type="entry name" value="VOC"/>
    <property type="match status" value="1"/>
</dbReference>
<dbReference type="PANTHER" id="PTHR21366:SF14">
    <property type="entry name" value="GLYOXALASE DOMAIN-CONTAINING PROTEIN 5"/>
    <property type="match status" value="1"/>
</dbReference>
<dbReference type="RefSeq" id="WP_208235575.1">
    <property type="nucleotide sequence ID" value="NZ_JAGEPF010000001.1"/>
</dbReference>
<reference evidence="2 3" key="1">
    <citation type="submission" date="2021-03" db="EMBL/GenBank/DDBJ databases">
        <title>Actinomadura violae sp. nov., isolated from lichen in Thailand.</title>
        <authorList>
            <person name="Kanchanasin P."/>
            <person name="Saeng-In P."/>
            <person name="Phongsopitanun W."/>
            <person name="Yuki M."/>
            <person name="Kudo T."/>
            <person name="Ohkuma M."/>
            <person name="Tanasupawat S."/>
        </authorList>
    </citation>
    <scope>NUCLEOTIDE SEQUENCE [LARGE SCALE GENOMIC DNA]</scope>
    <source>
        <strain evidence="2 3">LCR2-06</strain>
    </source>
</reference>
<dbReference type="Proteomes" id="UP000680206">
    <property type="component" value="Unassembled WGS sequence"/>
</dbReference>
<accession>A0ABS3RGW0</accession>
<comment type="caution">
    <text evidence="2">The sequence shown here is derived from an EMBL/GenBank/DDBJ whole genome shotgun (WGS) entry which is preliminary data.</text>
</comment>
<dbReference type="InterPro" id="IPR004360">
    <property type="entry name" value="Glyas_Fos-R_dOase_dom"/>
</dbReference>
<gene>
    <name evidence="2" type="ORF">J4709_00010</name>
</gene>